<evidence type="ECO:0000313" key="4">
    <source>
        <dbReference type="Proteomes" id="UP000000547"/>
    </source>
</evidence>
<dbReference type="Proteomes" id="UP000000547">
    <property type="component" value="Chromosome"/>
</dbReference>
<dbReference type="EMBL" id="CP000083">
    <property type="protein sequence ID" value="AAZ27715.1"/>
    <property type="molecule type" value="Genomic_DNA"/>
</dbReference>
<evidence type="ECO:0000256" key="1">
    <source>
        <dbReference type="SAM" id="MobiDB-lite"/>
    </source>
</evidence>
<evidence type="ECO:0008006" key="5">
    <source>
        <dbReference type="Google" id="ProtNLM"/>
    </source>
</evidence>
<dbReference type="HOGENOM" id="CLU_1683573_0_0_6"/>
<dbReference type="RefSeq" id="WP_011041735.1">
    <property type="nucleotide sequence ID" value="NC_003910.7"/>
</dbReference>
<accession>Q487X4</accession>
<dbReference type="AlphaFoldDB" id="Q487X4"/>
<feature type="compositionally biased region" description="Basic residues" evidence="1">
    <location>
        <begin position="59"/>
        <end position="69"/>
    </location>
</feature>
<evidence type="ECO:0000256" key="2">
    <source>
        <dbReference type="SAM" id="SignalP"/>
    </source>
</evidence>
<protein>
    <recommendedName>
        <fullName evidence="5">Lipoprotein</fullName>
    </recommendedName>
</protein>
<feature type="signal peptide" evidence="2">
    <location>
        <begin position="1"/>
        <end position="19"/>
    </location>
</feature>
<organism evidence="3 4">
    <name type="scientific">Colwellia psychrerythraea (strain 34H / ATCC BAA-681)</name>
    <name type="common">Vibrio psychroerythus</name>
    <dbReference type="NCBI Taxonomy" id="167879"/>
    <lineage>
        <taxon>Bacteria</taxon>
        <taxon>Pseudomonadati</taxon>
        <taxon>Pseudomonadota</taxon>
        <taxon>Gammaproteobacteria</taxon>
        <taxon>Alteromonadales</taxon>
        <taxon>Colwelliaceae</taxon>
        <taxon>Colwellia</taxon>
    </lineage>
</organism>
<sequence length="156" mass="18543">MLKILIIICLLVVSNQASAKSKCELEWNALKSVQSQLRHKSTEYLRKKEHKKHDEYQKCRKGKSKKSKSYKTTNNQKTTYKKYSDINYPTKNITNTISLKGKFKDEKQDAWIQYYDKPKECLFPKNIQEFSKCLSYRDEAAKKFDMEWTASHNEKN</sequence>
<feature type="chain" id="PRO_5004234456" description="Lipoprotein" evidence="2">
    <location>
        <begin position="20"/>
        <end position="156"/>
    </location>
</feature>
<keyword evidence="2" id="KW-0732">Signal</keyword>
<proteinExistence type="predicted"/>
<gene>
    <name evidence="3" type="ordered locus">CPS_0892</name>
</gene>
<feature type="region of interest" description="Disordered" evidence="1">
    <location>
        <begin position="51"/>
        <end position="74"/>
    </location>
</feature>
<dbReference type="KEGG" id="cps:CPS_0892"/>
<reference evidence="3" key="1">
    <citation type="journal article" date="2005" name="Proc. Natl. Acad. Sci. U.S.A.">
        <title>The psychrophilic lifestyle as revealed by the genome sequence of Colwellia psychrerythraea 34H through genomic and proteomic analyses.</title>
        <authorList>
            <person name="Methe B.A."/>
            <person name="Nelson K.E."/>
            <person name="Deming J.W."/>
            <person name="Momen B."/>
            <person name="Melamud E."/>
            <person name="Zhang X."/>
            <person name="Moult J."/>
            <person name="Madupu R."/>
            <person name="Nelson W.C."/>
            <person name="Dodson R.J."/>
            <person name="Brinkac L.M."/>
            <person name="Daugherty S.C."/>
            <person name="Durkin A.S."/>
            <person name="DeBoy R.T."/>
            <person name="Kolonay J.F."/>
            <person name="Sullivan S.A."/>
            <person name="Zhou L."/>
            <person name="Davidsen T.M."/>
            <person name="Wu M."/>
            <person name="Huston A.L."/>
            <person name="Lewis M."/>
            <person name="Weaver B."/>
            <person name="Weidman J.F."/>
            <person name="Khouri H."/>
            <person name="Utterback T.R."/>
            <person name="Feldblyum T.V."/>
            <person name="Fraser C.M."/>
        </authorList>
    </citation>
    <scope>NUCLEOTIDE SEQUENCE [LARGE SCALE GENOMIC DNA]</scope>
    <source>
        <strain evidence="3">34H</strain>
    </source>
</reference>
<name>Q487X4_COLP3</name>
<dbReference type="STRING" id="167879.CPS_0892"/>
<evidence type="ECO:0000313" key="3">
    <source>
        <dbReference type="EMBL" id="AAZ27715.1"/>
    </source>
</evidence>